<dbReference type="Gene3D" id="1.20.81.30">
    <property type="entry name" value="Type II secretion system (T2SS), domain F"/>
    <property type="match status" value="2"/>
</dbReference>
<evidence type="ECO:0000256" key="4">
    <source>
        <dbReference type="ARBA" id="ARBA00022519"/>
    </source>
</evidence>
<gene>
    <name evidence="10" type="ORF">GXN74_00215</name>
</gene>
<dbReference type="InterPro" id="IPR018076">
    <property type="entry name" value="T2SS_GspF_dom"/>
</dbReference>
<feature type="transmembrane region" description="Helical" evidence="8">
    <location>
        <begin position="321"/>
        <end position="342"/>
    </location>
</feature>
<dbReference type="InterPro" id="IPR003004">
    <property type="entry name" value="GspF/PilC"/>
</dbReference>
<keyword evidence="4" id="KW-0997">Cell inner membrane</keyword>
<evidence type="ECO:0000256" key="1">
    <source>
        <dbReference type="ARBA" id="ARBA00004429"/>
    </source>
</evidence>
<evidence type="ECO:0000256" key="8">
    <source>
        <dbReference type="SAM" id="Phobius"/>
    </source>
</evidence>
<dbReference type="PANTHER" id="PTHR30012:SF0">
    <property type="entry name" value="TYPE II SECRETION SYSTEM PROTEIN F-RELATED"/>
    <property type="match status" value="1"/>
</dbReference>
<evidence type="ECO:0000256" key="7">
    <source>
        <dbReference type="ARBA" id="ARBA00023136"/>
    </source>
</evidence>
<dbReference type="EMBL" id="JAAEEH010000001">
    <property type="protein sequence ID" value="NDL66169.1"/>
    <property type="molecule type" value="Genomic_DNA"/>
</dbReference>
<dbReference type="Pfam" id="PF00482">
    <property type="entry name" value="T2SSF"/>
    <property type="match status" value="2"/>
</dbReference>
<sequence>MAGKMSIPMEERVLLARQLALVVDADLSLVEGLELVREGAGPGQVEKLLGEAVRDVGEGLSLGEAFKRQEERLTPFFANMVDLGEKTGNLTSLLDRLAQVYETEMETARKVRAALTYPLLLTLMMGLVVLLLVVKILPVFEEILRSLGAEMPALTRGLLRTGLFLQNRGGVLAMLLLVVLGVLYLWGRTESGSLALERWSYGIPFYGKVRRTVLTATFARTMSLLMSGGTAPATAFRMMAAVFPGKVFSGLMEQAAARAGDGEPVEKVLGDMAFFPAILNRLLGTAHATGHLDRMLDKAAREMDKQTDADLDRLVNVLEPSLILVLAIIVGLILLSVVLPVVRIMNAI</sequence>
<feature type="domain" description="Type II secretion system protein GspF" evidence="9">
    <location>
        <begin position="16"/>
        <end position="138"/>
    </location>
</feature>
<feature type="transmembrane region" description="Helical" evidence="8">
    <location>
        <begin position="115"/>
        <end position="137"/>
    </location>
</feature>
<evidence type="ECO:0000256" key="2">
    <source>
        <dbReference type="ARBA" id="ARBA00005745"/>
    </source>
</evidence>
<feature type="domain" description="Type II secretion system protein GspF" evidence="9">
    <location>
        <begin position="218"/>
        <end position="340"/>
    </location>
</feature>
<dbReference type="InterPro" id="IPR042094">
    <property type="entry name" value="T2SS_GspF_sf"/>
</dbReference>
<keyword evidence="11" id="KW-1185">Reference proteome</keyword>
<evidence type="ECO:0000256" key="5">
    <source>
        <dbReference type="ARBA" id="ARBA00022692"/>
    </source>
</evidence>
<evidence type="ECO:0000313" key="11">
    <source>
        <dbReference type="Proteomes" id="UP000461585"/>
    </source>
</evidence>
<evidence type="ECO:0000256" key="3">
    <source>
        <dbReference type="ARBA" id="ARBA00022475"/>
    </source>
</evidence>
<evidence type="ECO:0000256" key="6">
    <source>
        <dbReference type="ARBA" id="ARBA00022989"/>
    </source>
</evidence>
<dbReference type="Proteomes" id="UP000461585">
    <property type="component" value="Unassembled WGS sequence"/>
</dbReference>
<comment type="caution">
    <text evidence="10">The sequence shown here is derived from an EMBL/GenBank/DDBJ whole genome shotgun (WGS) entry which is preliminary data.</text>
</comment>
<keyword evidence="6 8" id="KW-1133">Transmembrane helix</keyword>
<dbReference type="RefSeq" id="WP_162368898.1">
    <property type="nucleotide sequence ID" value="NZ_JAAEEH010000001.1"/>
</dbReference>
<evidence type="ECO:0000313" key="10">
    <source>
        <dbReference type="EMBL" id="NDL66169.1"/>
    </source>
</evidence>
<dbReference type="PANTHER" id="PTHR30012">
    <property type="entry name" value="GENERAL SECRETION PATHWAY PROTEIN"/>
    <property type="match status" value="1"/>
</dbReference>
<dbReference type="GO" id="GO:0005886">
    <property type="term" value="C:plasma membrane"/>
    <property type="evidence" value="ECO:0007669"/>
    <property type="project" value="UniProtKB-SubCell"/>
</dbReference>
<dbReference type="PRINTS" id="PR00812">
    <property type="entry name" value="BCTERIALGSPF"/>
</dbReference>
<name>A0A7X5KKZ5_9FIRM</name>
<keyword evidence="7 8" id="KW-0472">Membrane</keyword>
<evidence type="ECO:0000259" key="9">
    <source>
        <dbReference type="Pfam" id="PF00482"/>
    </source>
</evidence>
<accession>A0A7X5KKZ5</accession>
<protein>
    <submittedName>
        <fullName evidence="10">Type II secretion system F family protein</fullName>
    </submittedName>
</protein>
<comment type="subcellular location">
    <subcellularLocation>
        <location evidence="1">Cell inner membrane</location>
        <topology evidence="1">Multi-pass membrane protein</topology>
    </subcellularLocation>
</comment>
<keyword evidence="3" id="KW-1003">Cell membrane</keyword>
<dbReference type="FunFam" id="1.20.81.30:FF:000001">
    <property type="entry name" value="Type II secretion system protein F"/>
    <property type="match status" value="1"/>
</dbReference>
<dbReference type="AlphaFoldDB" id="A0A7X5KKZ5"/>
<keyword evidence="5 8" id="KW-0812">Transmembrane</keyword>
<feature type="transmembrane region" description="Helical" evidence="8">
    <location>
        <begin position="169"/>
        <end position="187"/>
    </location>
</feature>
<organism evidence="10 11">
    <name type="scientific">Anaerotalea alkaliphila</name>
    <dbReference type="NCBI Taxonomy" id="2662126"/>
    <lineage>
        <taxon>Bacteria</taxon>
        <taxon>Bacillati</taxon>
        <taxon>Bacillota</taxon>
        <taxon>Clostridia</taxon>
        <taxon>Eubacteriales</taxon>
        <taxon>Anaerotalea</taxon>
    </lineage>
</organism>
<proteinExistence type="inferred from homology"/>
<comment type="similarity">
    <text evidence="2">Belongs to the GSP F family.</text>
</comment>
<reference evidence="10 11" key="1">
    <citation type="submission" date="2020-01" db="EMBL/GenBank/DDBJ databases">
        <title>Anaeroalcalibacter tamaniensis gen. nov., sp. nov., moderately halophilic strictly anaerobic fermenter bacterium from mud volcano of Taman peninsula.</title>
        <authorList>
            <person name="Frolova A."/>
            <person name="Merkel A.Y."/>
            <person name="Slobodkin A.I."/>
        </authorList>
    </citation>
    <scope>NUCLEOTIDE SEQUENCE [LARGE SCALE GENOMIC DNA]</scope>
    <source>
        <strain evidence="10 11">F-3ap</strain>
    </source>
</reference>